<keyword evidence="1" id="KW-0378">Hydrolase</keyword>
<organism evidence="3 4">
    <name type="scientific">Leptonema illini DSM 21528</name>
    <dbReference type="NCBI Taxonomy" id="929563"/>
    <lineage>
        <taxon>Bacteria</taxon>
        <taxon>Pseudomonadati</taxon>
        <taxon>Spirochaetota</taxon>
        <taxon>Spirochaetia</taxon>
        <taxon>Leptospirales</taxon>
        <taxon>Leptospiraceae</taxon>
        <taxon>Leptonema</taxon>
    </lineage>
</organism>
<dbReference type="InterPro" id="IPR050695">
    <property type="entry name" value="N-acetylmuramoyl_amidase_3"/>
</dbReference>
<accession>H2CD17</accession>
<dbReference type="PANTHER" id="PTHR30404">
    <property type="entry name" value="N-ACETYLMURAMOYL-L-ALANINE AMIDASE"/>
    <property type="match status" value="1"/>
</dbReference>
<protein>
    <recommendedName>
        <fullName evidence="5">Cell wall hydrolase/autolysin</fullName>
    </recommendedName>
</protein>
<name>H2CD17_9LEPT</name>
<dbReference type="Proteomes" id="UP000005737">
    <property type="component" value="Unassembled WGS sequence"/>
</dbReference>
<keyword evidence="4" id="KW-1185">Reference proteome</keyword>
<dbReference type="RefSeq" id="WP_002773421.1">
    <property type="nucleotide sequence ID" value="NZ_JH597773.1"/>
</dbReference>
<evidence type="ECO:0000313" key="4">
    <source>
        <dbReference type="Proteomes" id="UP000005737"/>
    </source>
</evidence>
<dbReference type="HOGENOM" id="CLU_622464_0_0_12"/>
<feature type="signal peptide" evidence="2">
    <location>
        <begin position="1"/>
        <end position="35"/>
    </location>
</feature>
<dbReference type="Gene3D" id="3.40.630.40">
    <property type="entry name" value="Zn-dependent exopeptidases"/>
    <property type="match status" value="1"/>
</dbReference>
<evidence type="ECO:0000313" key="3">
    <source>
        <dbReference type="EMBL" id="EHQ07493.1"/>
    </source>
</evidence>
<keyword evidence="2" id="KW-0732">Signal</keyword>
<feature type="chain" id="PRO_5003560693" description="Cell wall hydrolase/autolysin" evidence="2">
    <location>
        <begin position="36"/>
        <end position="469"/>
    </location>
</feature>
<reference evidence="3 4" key="1">
    <citation type="submission" date="2011-10" db="EMBL/GenBank/DDBJ databases">
        <title>The Improved High-Quality Draft genome of Leptonema illini DSM 21528.</title>
        <authorList>
            <consortium name="US DOE Joint Genome Institute (JGI-PGF)"/>
            <person name="Lucas S."/>
            <person name="Copeland A."/>
            <person name="Lapidus A."/>
            <person name="Glavina del Rio T."/>
            <person name="Dalin E."/>
            <person name="Tice H."/>
            <person name="Bruce D."/>
            <person name="Goodwin L."/>
            <person name="Pitluck S."/>
            <person name="Peters L."/>
            <person name="Mikhailova N."/>
            <person name="Held B."/>
            <person name="Kyrpides N."/>
            <person name="Mavromatis K."/>
            <person name="Ivanova N."/>
            <person name="Markowitz V."/>
            <person name="Cheng J.-F."/>
            <person name="Hugenholtz P."/>
            <person name="Woyke T."/>
            <person name="Wu D."/>
            <person name="Gronow S."/>
            <person name="Wellnitz S."/>
            <person name="Brambilla E.-M."/>
            <person name="Klenk H.-P."/>
            <person name="Eisen J.A."/>
        </authorList>
    </citation>
    <scope>NUCLEOTIDE SEQUENCE [LARGE SCALE GENOMIC DNA]</scope>
    <source>
        <strain evidence="3 4">DSM 21528</strain>
    </source>
</reference>
<sequence length="469" mass="54538">MQQSLNEKRKVTRHKASRPILLSLFLFFVSCGDSAFGAPVYDVVVDPGHGGAPVRRNDDMWDPITRQYLNGYNMGMQYGEHYEYKIVLDISKKTRTYLKLTETEDGWKQFEKLLREFSSQKEFKRVVLRSHLTREDNWDDRGLSEDDPNVNVPYRHYDFPDPKNSSRMEQGRLSYINSLKPQLVVSIHLNPAGPKQSGGMAAVLAPGYRTFDQMRKITLGQAKPSAYRKLPWSCCWLRNQPGWSDYEVAMADTWVYFHGYWTNKKNTEPWLEKNRGFRYNMITWRYADEPGWEKEAAKKGPGPYALKYSEFRPEGRFWDRERSEPEFWRREAAVRGTQTKWGGDNHYASDELLRYLQYGLRQLSPEMRKPAAMGGIVPPFVSTYGLPTYINAISAYLEIAHLNVKRDRQMVLTKQDEIARSLAVGIYSLFAGMELKKDYKGPYRPAGKALDLGKYESYKEGNYFKIVTD</sequence>
<proteinExistence type="predicted"/>
<gene>
    <name evidence="3" type="ORF">Lepil_2822</name>
</gene>
<dbReference type="EMBL" id="JH597773">
    <property type="protein sequence ID" value="EHQ07493.1"/>
    <property type="molecule type" value="Genomic_DNA"/>
</dbReference>
<evidence type="ECO:0000256" key="2">
    <source>
        <dbReference type="SAM" id="SignalP"/>
    </source>
</evidence>
<dbReference type="STRING" id="183.GCA_002009735_01867"/>
<dbReference type="GO" id="GO:0008745">
    <property type="term" value="F:N-acetylmuramoyl-L-alanine amidase activity"/>
    <property type="evidence" value="ECO:0007669"/>
    <property type="project" value="TreeGrafter"/>
</dbReference>
<evidence type="ECO:0000256" key="1">
    <source>
        <dbReference type="ARBA" id="ARBA00022801"/>
    </source>
</evidence>
<dbReference type="PANTHER" id="PTHR30404:SF0">
    <property type="entry name" value="N-ACETYLMURAMOYL-L-ALANINE AMIDASE AMIC"/>
    <property type="match status" value="1"/>
</dbReference>
<dbReference type="GO" id="GO:0030288">
    <property type="term" value="C:outer membrane-bounded periplasmic space"/>
    <property type="evidence" value="ECO:0007669"/>
    <property type="project" value="TreeGrafter"/>
</dbReference>
<evidence type="ECO:0008006" key="5">
    <source>
        <dbReference type="Google" id="ProtNLM"/>
    </source>
</evidence>
<dbReference type="AlphaFoldDB" id="H2CD17"/>